<evidence type="ECO:0000256" key="6">
    <source>
        <dbReference type="RuleBase" id="RU368111"/>
    </source>
</evidence>
<dbReference type="AlphaFoldDB" id="A0A921V3L7"/>
<evidence type="ECO:0000256" key="1">
    <source>
        <dbReference type="ARBA" id="ARBA00004613"/>
    </source>
</evidence>
<comment type="subcellular location">
    <subcellularLocation>
        <location evidence="1 6">Secreted</location>
    </subcellularLocation>
</comment>
<dbReference type="Pfam" id="PF00964">
    <property type="entry name" value="Elicitin"/>
    <property type="match status" value="1"/>
</dbReference>
<keyword evidence="3 6" id="KW-0964">Secreted</keyword>
<dbReference type="SUPFAM" id="SSF48647">
    <property type="entry name" value="Fungal elicitin"/>
    <property type="match status" value="1"/>
</dbReference>
<reference evidence="8" key="2">
    <citation type="submission" date="2020-06" db="EMBL/GenBank/DDBJ databases">
        <authorList>
            <person name="Studholme D.J."/>
        </authorList>
    </citation>
    <scope>NUCLEOTIDE SEQUENCE</scope>
    <source>
        <strain evidence="8">NZFS 3630</strain>
    </source>
</reference>
<keyword evidence="7" id="KW-0812">Transmembrane</keyword>
<comment type="similarity">
    <text evidence="2 6">Belongs to the elicitin family.</text>
</comment>
<sequence length="155" mass="17000">SPSHISHVTMSIGLIPNFPVVWTMLLVLLAGSIPMTVAGIECPADVSDPIRSKLDDATLFSTCATGNSGVRLGVDSLFDVLDFSDQRFLMFCRSSSCIKPVQKLLHSIPTNCLIDYHGSARNLSEEVTTLYQKCVKTTAAADLADEEHLYRYFLD</sequence>
<dbReference type="GO" id="GO:0005576">
    <property type="term" value="C:extracellular region"/>
    <property type="evidence" value="ECO:0007669"/>
    <property type="project" value="UniProtKB-SubCell"/>
</dbReference>
<accession>A0A921V3L7</accession>
<evidence type="ECO:0000313" key="8">
    <source>
        <dbReference type="EMBL" id="KAG2503622.1"/>
    </source>
</evidence>
<feature type="transmembrane region" description="Helical" evidence="7">
    <location>
        <begin position="20"/>
        <end position="44"/>
    </location>
</feature>
<feature type="non-terminal residue" evidence="8">
    <location>
        <position position="1"/>
    </location>
</feature>
<proteinExistence type="inferred from homology"/>
<dbReference type="EMBL" id="JPWU03000968">
    <property type="protein sequence ID" value="KAG2503622.1"/>
    <property type="molecule type" value="Genomic_DNA"/>
</dbReference>
<evidence type="ECO:0000256" key="5">
    <source>
        <dbReference type="ARBA" id="ARBA00023157"/>
    </source>
</evidence>
<evidence type="ECO:0000256" key="3">
    <source>
        <dbReference type="ARBA" id="ARBA00022525"/>
    </source>
</evidence>
<evidence type="ECO:0000256" key="7">
    <source>
        <dbReference type="SAM" id="Phobius"/>
    </source>
</evidence>
<comment type="function">
    <text evidence="6">Induces local and distal defense responses (incompatible hypersensitive reaction) in plants from the solanaceae and cruciferae families. Elicits leaf necrosis and causes the accumulation of pathogenesis-related proteins. Might interact with the lipidic molecules of the plasma membrane.</text>
</comment>
<dbReference type="InterPro" id="IPR002200">
    <property type="entry name" value="Elicitin"/>
</dbReference>
<dbReference type="SMART" id="SM01187">
    <property type="entry name" value="Elicitin"/>
    <property type="match status" value="1"/>
</dbReference>
<comment type="caution">
    <text evidence="8">The sequence shown here is derived from an EMBL/GenBank/DDBJ whole genome shotgun (WGS) entry which is preliminary data.</text>
</comment>
<protein>
    <recommendedName>
        <fullName evidence="6">Elicitin</fullName>
    </recommendedName>
</protein>
<evidence type="ECO:0000313" key="9">
    <source>
        <dbReference type="Proteomes" id="UP000792063"/>
    </source>
</evidence>
<dbReference type="Proteomes" id="UP000792063">
    <property type="component" value="Unassembled WGS sequence"/>
</dbReference>
<dbReference type="InterPro" id="IPR036470">
    <property type="entry name" value="Elicitin_sf"/>
</dbReference>
<keyword evidence="7" id="KW-0472">Membrane</keyword>
<evidence type="ECO:0000256" key="4">
    <source>
        <dbReference type="ARBA" id="ARBA00022978"/>
    </source>
</evidence>
<keyword evidence="4 6" id="KW-0928">Hypersensitive response elicitation</keyword>
<evidence type="ECO:0000256" key="2">
    <source>
        <dbReference type="ARBA" id="ARBA00009544"/>
    </source>
</evidence>
<dbReference type="GO" id="GO:0052040">
    <property type="term" value="P:symbiont-mediated perturbation of host programmed cell death"/>
    <property type="evidence" value="ECO:0007669"/>
    <property type="project" value="UniProtKB-UniRule"/>
</dbReference>
<keyword evidence="7" id="KW-1133">Transmembrane helix</keyword>
<reference evidence="8" key="1">
    <citation type="journal article" date="2015" name="Genom Data">
        <title>Genome sequences of six Phytophthora species associated with forests in New Zealand.</title>
        <authorList>
            <person name="Studholme D.J."/>
            <person name="McDougal R.L."/>
            <person name="Sambles C."/>
            <person name="Hansen E."/>
            <person name="Hardy G."/>
            <person name="Grant M."/>
            <person name="Ganley R.J."/>
            <person name="Williams N.M."/>
        </authorList>
    </citation>
    <scope>NUCLEOTIDE SEQUENCE</scope>
    <source>
        <strain evidence="8">NZFS 3630</strain>
    </source>
</reference>
<gene>
    <name evidence="8" type="ORF">JM18_009449</name>
</gene>
<name>A0A921V3L7_9STRA</name>
<organism evidence="8 9">
    <name type="scientific">Phytophthora kernoviae</name>
    <dbReference type="NCBI Taxonomy" id="325452"/>
    <lineage>
        <taxon>Eukaryota</taxon>
        <taxon>Sar</taxon>
        <taxon>Stramenopiles</taxon>
        <taxon>Oomycota</taxon>
        <taxon>Peronosporomycetes</taxon>
        <taxon>Peronosporales</taxon>
        <taxon>Peronosporaceae</taxon>
        <taxon>Phytophthora</taxon>
    </lineage>
</organism>
<keyword evidence="5 6" id="KW-1015">Disulfide bond</keyword>